<feature type="transmembrane region" description="Helical" evidence="6">
    <location>
        <begin position="279"/>
        <end position="301"/>
    </location>
</feature>
<feature type="domain" description="MacB-like periplasmic core" evidence="8">
    <location>
        <begin position="20"/>
        <end position="237"/>
    </location>
</feature>
<dbReference type="EMBL" id="FTOR01000006">
    <property type="protein sequence ID" value="SIT25401.1"/>
    <property type="molecule type" value="Genomic_DNA"/>
</dbReference>
<keyword evidence="10" id="KW-1185">Reference proteome</keyword>
<evidence type="ECO:0000259" key="8">
    <source>
        <dbReference type="Pfam" id="PF12704"/>
    </source>
</evidence>
<keyword evidence="4 6" id="KW-1133">Transmembrane helix</keyword>
<accession>A0A173MFH9</accession>
<dbReference type="GO" id="GO:0005886">
    <property type="term" value="C:plasma membrane"/>
    <property type="evidence" value="ECO:0007669"/>
    <property type="project" value="UniProtKB-SubCell"/>
</dbReference>
<dbReference type="Pfam" id="PF12704">
    <property type="entry name" value="MacB_PCD"/>
    <property type="match status" value="1"/>
</dbReference>
<dbReference type="InterPro" id="IPR003838">
    <property type="entry name" value="ABC3_permease_C"/>
</dbReference>
<dbReference type="KEGG" id="fln:FLA_2253"/>
<evidence type="ECO:0000256" key="3">
    <source>
        <dbReference type="ARBA" id="ARBA00022692"/>
    </source>
</evidence>
<sequence length="805" mass="88636">MLATYWKNGFRSIRQNKTYSFLNIFGLAIGIACAGFIFLWVESELNYNKHNANYNHLYVVKTNSKVDAGIFTHTSTPGLLGPSLKAEVPGIANTCRTTEDNTSLLFATGNQHLYVSGRYADSSVFSMFTLPFVQGNVKNAFTQLYSVVITESAARKIFGNAGEVVGKTVRIDNKDNFTVTGVVKDPPENSSFKFEWLMPFPLYAQSNPYIQNWGDFGTRTYVQLAEKANVGAVNKQLLTYLQTKGDNSGIHFFLFAMKQWRLYSSFANGKPSGGGRIEFVRLFTVIAWIILLIACINFMNLATARSEKRAREVGVRKVLGAARGSLILQFTSEAVFMAMVAALLAIGVMVMLLPAFNMLVEKHLSLGLNQPQHIWVLLGLTLICGVFAGSYPSFYLSSFNPVFILKGMKAKAGSAAFLRKSLVVVQFSVSIILIIATVIIYRQIQHVKNRNLGFNKNNLVCVPIQGNMERSFPVIKQELLNTGMIENAALLNHYILADGNNTTSIGWPGKKPDTRVVISQRMITPEYFATVGIELSSGRGINEGDMANLADVEKKADSTSMLNVVITQSMEKLMETRDAIGSLLTLPVDEAGHIMQMRVVGVVKDYVYGDMYKSSAPVVFYGLRGDARALYVRTKATAPVEKSLAAIEGVMKRNNPDYPFDYTFVDDSFNSYFDGEMLVSKLSRVFASLAILISCLGLFGLASYTAERRTREIGIRKVLGATNAGIAVLLWGEFIKLVMVSCLIAFPLAAWTMHQWLSAYAYRISLSGWVFVAAGAASVAIALGTISIQAIKAAVANPVKNLKRE</sequence>
<dbReference type="PROSITE" id="PS51257">
    <property type="entry name" value="PROKAR_LIPOPROTEIN"/>
    <property type="match status" value="1"/>
</dbReference>
<evidence type="ECO:0000256" key="1">
    <source>
        <dbReference type="ARBA" id="ARBA00004651"/>
    </source>
</evidence>
<name>A0A173MFH9_9BACT</name>
<feature type="domain" description="ABC3 transporter permease C-terminal" evidence="7">
    <location>
        <begin position="285"/>
        <end position="401"/>
    </location>
</feature>
<evidence type="ECO:0000256" key="5">
    <source>
        <dbReference type="ARBA" id="ARBA00023136"/>
    </source>
</evidence>
<protein>
    <submittedName>
        <fullName evidence="9">Duplicated orphan permease</fullName>
    </submittedName>
</protein>
<dbReference type="InterPro" id="IPR050250">
    <property type="entry name" value="Macrolide_Exporter_MacB"/>
</dbReference>
<gene>
    <name evidence="9" type="ORF">SAMN05421788_106304</name>
</gene>
<dbReference type="RefSeq" id="WP_076380493.1">
    <property type="nucleotide sequence ID" value="NZ_AP017422.1"/>
</dbReference>
<evidence type="ECO:0000256" key="2">
    <source>
        <dbReference type="ARBA" id="ARBA00022475"/>
    </source>
</evidence>
<feature type="transmembrane region" description="Helical" evidence="6">
    <location>
        <begin position="769"/>
        <end position="795"/>
    </location>
</feature>
<feature type="transmembrane region" description="Helical" evidence="6">
    <location>
        <begin position="685"/>
        <end position="706"/>
    </location>
</feature>
<dbReference type="AlphaFoldDB" id="A0A173MFH9"/>
<keyword evidence="5 6" id="KW-0472">Membrane</keyword>
<feature type="transmembrane region" description="Helical" evidence="6">
    <location>
        <begin position="417"/>
        <end position="441"/>
    </location>
</feature>
<comment type="subcellular location">
    <subcellularLocation>
        <location evidence="1">Cell membrane</location>
        <topology evidence="1">Multi-pass membrane protein</topology>
    </subcellularLocation>
</comment>
<evidence type="ECO:0000256" key="6">
    <source>
        <dbReference type="SAM" id="Phobius"/>
    </source>
</evidence>
<evidence type="ECO:0000256" key="4">
    <source>
        <dbReference type="ARBA" id="ARBA00022989"/>
    </source>
</evidence>
<feature type="transmembrane region" description="Helical" evidence="6">
    <location>
        <begin position="21"/>
        <end position="41"/>
    </location>
</feature>
<dbReference type="STRING" id="477680.SAMN05421788_106304"/>
<dbReference type="PANTHER" id="PTHR30572">
    <property type="entry name" value="MEMBRANE COMPONENT OF TRANSPORTER-RELATED"/>
    <property type="match status" value="1"/>
</dbReference>
<evidence type="ECO:0000313" key="10">
    <source>
        <dbReference type="Proteomes" id="UP000186917"/>
    </source>
</evidence>
<dbReference type="InterPro" id="IPR025857">
    <property type="entry name" value="MacB_PCD"/>
</dbReference>
<feature type="transmembrane region" description="Helical" evidence="6">
    <location>
        <begin position="374"/>
        <end position="396"/>
    </location>
</feature>
<evidence type="ECO:0000313" key="9">
    <source>
        <dbReference type="EMBL" id="SIT25401.1"/>
    </source>
</evidence>
<dbReference type="Proteomes" id="UP000186917">
    <property type="component" value="Unassembled WGS sequence"/>
</dbReference>
<feature type="transmembrane region" description="Helical" evidence="6">
    <location>
        <begin position="726"/>
        <end position="749"/>
    </location>
</feature>
<dbReference type="GO" id="GO:0022857">
    <property type="term" value="F:transmembrane transporter activity"/>
    <property type="evidence" value="ECO:0007669"/>
    <property type="project" value="TreeGrafter"/>
</dbReference>
<keyword evidence="3 6" id="KW-0812">Transmembrane</keyword>
<feature type="domain" description="ABC3 transporter permease C-terminal" evidence="7">
    <location>
        <begin position="685"/>
        <end position="797"/>
    </location>
</feature>
<feature type="transmembrane region" description="Helical" evidence="6">
    <location>
        <begin position="334"/>
        <end position="354"/>
    </location>
</feature>
<reference evidence="10" key="1">
    <citation type="submission" date="2017-01" db="EMBL/GenBank/DDBJ databases">
        <authorList>
            <person name="Varghese N."/>
            <person name="Submissions S."/>
        </authorList>
    </citation>
    <scope>NUCLEOTIDE SEQUENCE [LARGE SCALE GENOMIC DNA]</scope>
    <source>
        <strain evidence="10">DSM 21054</strain>
    </source>
</reference>
<dbReference type="Pfam" id="PF02687">
    <property type="entry name" value="FtsX"/>
    <property type="match status" value="2"/>
</dbReference>
<organism evidence="9 10">
    <name type="scientific">Filimonas lacunae</name>
    <dbReference type="NCBI Taxonomy" id="477680"/>
    <lineage>
        <taxon>Bacteria</taxon>
        <taxon>Pseudomonadati</taxon>
        <taxon>Bacteroidota</taxon>
        <taxon>Chitinophagia</taxon>
        <taxon>Chitinophagales</taxon>
        <taxon>Chitinophagaceae</taxon>
        <taxon>Filimonas</taxon>
    </lineage>
</organism>
<keyword evidence="2" id="KW-1003">Cell membrane</keyword>
<dbReference type="PANTHER" id="PTHR30572:SF18">
    <property type="entry name" value="ABC-TYPE MACROLIDE FAMILY EXPORT SYSTEM PERMEASE COMPONENT 2"/>
    <property type="match status" value="1"/>
</dbReference>
<evidence type="ECO:0000259" key="7">
    <source>
        <dbReference type="Pfam" id="PF02687"/>
    </source>
</evidence>
<proteinExistence type="predicted"/>
<dbReference type="OrthoDB" id="5933722at2"/>